<reference evidence="3" key="1">
    <citation type="submission" date="2017-02" db="EMBL/GenBank/DDBJ databases">
        <authorList>
            <person name="Daims H."/>
        </authorList>
    </citation>
    <scope>NUCLEOTIDE SEQUENCE [LARGE SCALE GENOMIC DNA]</scope>
</reference>
<dbReference type="PANTHER" id="PTHR33747">
    <property type="entry name" value="UPF0225 PROTEIN SCO1677"/>
    <property type="match status" value="1"/>
</dbReference>
<dbReference type="Gene3D" id="3.10.450.50">
    <property type="match status" value="1"/>
</dbReference>
<protein>
    <recommendedName>
        <fullName evidence="1">YchJ-like middle NTF2-like domain-containing protein</fullName>
    </recommendedName>
</protein>
<gene>
    <name evidence="2" type="ORF">CRENPOLYSF1_20010</name>
</gene>
<name>A0A1R4H5J4_9GAMM</name>
<dbReference type="PANTHER" id="PTHR33747:SF1">
    <property type="entry name" value="ADENYLATE CYCLASE-ASSOCIATED CAP C-TERMINAL DOMAIN-CONTAINING PROTEIN"/>
    <property type="match status" value="1"/>
</dbReference>
<dbReference type="Pfam" id="PF17775">
    <property type="entry name" value="YchJ_M-like"/>
    <property type="match status" value="1"/>
</dbReference>
<dbReference type="AlphaFoldDB" id="A0A1R4H5J4"/>
<dbReference type="Proteomes" id="UP000195667">
    <property type="component" value="Unassembled WGS sequence"/>
</dbReference>
<dbReference type="EMBL" id="FUKI01000093">
    <property type="protein sequence ID" value="SJM91535.1"/>
    <property type="molecule type" value="Genomic_DNA"/>
</dbReference>
<dbReference type="InterPro" id="IPR048469">
    <property type="entry name" value="YchJ-like_M"/>
</dbReference>
<dbReference type="InterPro" id="IPR032710">
    <property type="entry name" value="NTF2-like_dom_sf"/>
</dbReference>
<evidence type="ECO:0000313" key="2">
    <source>
        <dbReference type="EMBL" id="SJM91535.1"/>
    </source>
</evidence>
<proteinExistence type="predicted"/>
<organism evidence="2 3">
    <name type="scientific">Crenothrix polyspora</name>
    <dbReference type="NCBI Taxonomy" id="360316"/>
    <lineage>
        <taxon>Bacteria</taxon>
        <taxon>Pseudomonadati</taxon>
        <taxon>Pseudomonadota</taxon>
        <taxon>Gammaproteobacteria</taxon>
        <taxon>Methylococcales</taxon>
        <taxon>Crenotrichaceae</taxon>
        <taxon>Crenothrix</taxon>
    </lineage>
</organism>
<feature type="domain" description="YchJ-like middle NTF2-like" evidence="1">
    <location>
        <begin position="28"/>
        <end position="123"/>
    </location>
</feature>
<dbReference type="RefSeq" id="WP_272867691.1">
    <property type="nucleotide sequence ID" value="NZ_FUKI01000093.1"/>
</dbReference>
<sequence>MADCYCGLKLHYSDCCEPYHNTSKLAQTAEVLMRSRYSAFVVKHVDYLLATWDATKCPANLNLSNDTTVWLRLEIIRCHKGRETHSQGTVEFKAYYQQDGQHFVLHEISRFKKNQGTWLYIDGATKVSEQ</sequence>
<accession>A0A1R4H5J4</accession>
<evidence type="ECO:0000313" key="3">
    <source>
        <dbReference type="Proteomes" id="UP000195667"/>
    </source>
</evidence>
<dbReference type="SUPFAM" id="SSF54427">
    <property type="entry name" value="NTF2-like"/>
    <property type="match status" value="1"/>
</dbReference>
<keyword evidence="3" id="KW-1185">Reference proteome</keyword>
<evidence type="ECO:0000259" key="1">
    <source>
        <dbReference type="Pfam" id="PF17775"/>
    </source>
</evidence>